<dbReference type="EMBL" id="FPBT01000013">
    <property type="protein sequence ID" value="SFU56965.1"/>
    <property type="molecule type" value="Genomic_DNA"/>
</dbReference>
<gene>
    <name evidence="1" type="ORF">SAMN05216508_11337</name>
</gene>
<evidence type="ECO:0008006" key="3">
    <source>
        <dbReference type="Google" id="ProtNLM"/>
    </source>
</evidence>
<proteinExistence type="predicted"/>
<organism evidence="1 2">
    <name type="scientific">Eubacterium pyruvativorans</name>
    <dbReference type="NCBI Taxonomy" id="155865"/>
    <lineage>
        <taxon>Bacteria</taxon>
        <taxon>Bacillati</taxon>
        <taxon>Bacillota</taxon>
        <taxon>Clostridia</taxon>
        <taxon>Eubacteriales</taxon>
        <taxon>Eubacteriaceae</taxon>
        <taxon>Eubacterium</taxon>
    </lineage>
</organism>
<accession>A0A1I7H8C1</accession>
<evidence type="ECO:0000313" key="2">
    <source>
        <dbReference type="Proteomes" id="UP000198817"/>
    </source>
</evidence>
<dbReference type="AlphaFoldDB" id="A0A1I7H8C1"/>
<keyword evidence="2" id="KW-1185">Reference proteome</keyword>
<dbReference type="OrthoDB" id="5417808at2"/>
<evidence type="ECO:0000313" key="1">
    <source>
        <dbReference type="EMBL" id="SFU56965.1"/>
    </source>
</evidence>
<reference evidence="1 2" key="1">
    <citation type="submission" date="2016-10" db="EMBL/GenBank/DDBJ databases">
        <authorList>
            <person name="de Groot N.N."/>
        </authorList>
    </citation>
    <scope>NUCLEOTIDE SEQUENCE [LARGE SCALE GENOMIC DNA]</scope>
    <source>
        <strain evidence="1 2">KHGC13</strain>
    </source>
</reference>
<sequence>MASYYYLISSLPDLRSDGDLPMSYQEFLVMCQAAVSEQTYRVLEELTLFSDDAPILRDWAAFYNMLAKELNHQRSIRLGKQYSAVYDKDPQISQVAQEALAAKNPLEAEQIMLDYEFRQLDQLVGLHMFDDYVLFGYALKLKLLERKSCFEHDRGEREFRRILGDVQQQVYRL</sequence>
<protein>
    <recommendedName>
        <fullName evidence="3">DUF2764 domain-containing protein</fullName>
    </recommendedName>
</protein>
<name>A0A1I7H8C1_9FIRM</name>
<dbReference type="STRING" id="155865.SAMN05216515_11437"/>
<dbReference type="Proteomes" id="UP000198817">
    <property type="component" value="Unassembled WGS sequence"/>
</dbReference>